<sequence>MRRWAVAAFSPCPWCGGGDEGTRKPRSPSSKRGVVSAVVLTCNGGGRGRADGDSESCGDRLAEGRRCGDGHVPTYLWFQRSSQPES</sequence>
<dbReference type="Gramene" id="LPERR04G02720.1">
    <property type="protein sequence ID" value="LPERR04G02720.1"/>
    <property type="gene ID" value="LPERR04G02720"/>
</dbReference>
<name>A0A0D9W2M1_9ORYZ</name>
<evidence type="ECO:0000313" key="2">
    <source>
        <dbReference type="Proteomes" id="UP000032180"/>
    </source>
</evidence>
<reference evidence="1" key="3">
    <citation type="submission" date="2015-04" db="UniProtKB">
        <authorList>
            <consortium name="EnsemblPlants"/>
        </authorList>
    </citation>
    <scope>IDENTIFICATION</scope>
</reference>
<organism evidence="1 2">
    <name type="scientific">Leersia perrieri</name>
    <dbReference type="NCBI Taxonomy" id="77586"/>
    <lineage>
        <taxon>Eukaryota</taxon>
        <taxon>Viridiplantae</taxon>
        <taxon>Streptophyta</taxon>
        <taxon>Embryophyta</taxon>
        <taxon>Tracheophyta</taxon>
        <taxon>Spermatophyta</taxon>
        <taxon>Magnoliopsida</taxon>
        <taxon>Liliopsida</taxon>
        <taxon>Poales</taxon>
        <taxon>Poaceae</taxon>
        <taxon>BOP clade</taxon>
        <taxon>Oryzoideae</taxon>
        <taxon>Oryzeae</taxon>
        <taxon>Oryzinae</taxon>
        <taxon>Leersia</taxon>
    </lineage>
</organism>
<dbReference type="EnsemblPlants" id="LPERR04G02720.1">
    <property type="protein sequence ID" value="LPERR04G02720.1"/>
    <property type="gene ID" value="LPERR04G02720"/>
</dbReference>
<reference evidence="1 2" key="1">
    <citation type="submission" date="2012-08" db="EMBL/GenBank/DDBJ databases">
        <title>Oryza genome evolution.</title>
        <authorList>
            <person name="Wing R.A."/>
        </authorList>
    </citation>
    <scope>NUCLEOTIDE SEQUENCE</scope>
</reference>
<evidence type="ECO:0000313" key="1">
    <source>
        <dbReference type="EnsemblPlants" id="LPERR04G02720.1"/>
    </source>
</evidence>
<keyword evidence="2" id="KW-1185">Reference proteome</keyword>
<reference evidence="2" key="2">
    <citation type="submission" date="2013-12" db="EMBL/GenBank/DDBJ databases">
        <authorList>
            <person name="Yu Y."/>
            <person name="Lee S."/>
            <person name="de Baynast K."/>
            <person name="Wissotski M."/>
            <person name="Liu L."/>
            <person name="Talag J."/>
            <person name="Goicoechea J."/>
            <person name="Angelova A."/>
            <person name="Jetty R."/>
            <person name="Kudrna D."/>
            <person name="Golser W."/>
            <person name="Rivera L."/>
            <person name="Zhang J."/>
            <person name="Wing R."/>
        </authorList>
    </citation>
    <scope>NUCLEOTIDE SEQUENCE</scope>
</reference>
<dbReference type="AlphaFoldDB" id="A0A0D9W2M1"/>
<dbReference type="Proteomes" id="UP000032180">
    <property type="component" value="Chromosome 4"/>
</dbReference>
<protein>
    <submittedName>
        <fullName evidence="1">Uncharacterized protein</fullName>
    </submittedName>
</protein>
<proteinExistence type="predicted"/>
<accession>A0A0D9W2M1</accession>
<dbReference type="HOGENOM" id="CLU_2501188_0_0_1"/>